<evidence type="ECO:0000256" key="2">
    <source>
        <dbReference type="ARBA" id="ARBA00022670"/>
    </source>
</evidence>
<dbReference type="GO" id="GO:0005576">
    <property type="term" value="C:extracellular region"/>
    <property type="evidence" value="ECO:0007669"/>
    <property type="project" value="UniProtKB-ARBA"/>
</dbReference>
<dbReference type="FunFam" id="2.40.10.10:FF:000077">
    <property type="entry name" value="Predicted protein"/>
    <property type="match status" value="1"/>
</dbReference>
<dbReference type="Pfam" id="PF00089">
    <property type="entry name" value="Trypsin"/>
    <property type="match status" value="1"/>
</dbReference>
<proteinExistence type="evidence at transcript level"/>
<dbReference type="SUPFAM" id="SSF50494">
    <property type="entry name" value="Trypsin-like serine proteases"/>
    <property type="match status" value="1"/>
</dbReference>
<keyword evidence="3 9" id="KW-0732">Signal</keyword>
<dbReference type="InterPro" id="IPR033116">
    <property type="entry name" value="TRYPSIN_SER"/>
</dbReference>
<evidence type="ECO:0000256" key="4">
    <source>
        <dbReference type="ARBA" id="ARBA00022801"/>
    </source>
</evidence>
<dbReference type="CDD" id="cd00190">
    <property type="entry name" value="Tryp_SPc"/>
    <property type="match status" value="1"/>
</dbReference>
<feature type="domain" description="Peptidase S1" evidence="10">
    <location>
        <begin position="29"/>
        <end position="252"/>
    </location>
</feature>
<dbReference type="Gene3D" id="2.40.10.10">
    <property type="entry name" value="Trypsin-like serine proteases"/>
    <property type="match status" value="2"/>
</dbReference>
<dbReference type="GO" id="GO:0006508">
    <property type="term" value="P:proteolysis"/>
    <property type="evidence" value="ECO:0007669"/>
    <property type="project" value="UniProtKB-KW"/>
</dbReference>
<dbReference type="PROSITE" id="PS00134">
    <property type="entry name" value="TRYPSIN_HIS"/>
    <property type="match status" value="1"/>
</dbReference>
<dbReference type="InterPro" id="IPR018114">
    <property type="entry name" value="TRYPSIN_HIS"/>
</dbReference>
<accession>A7UNU1</accession>
<keyword evidence="7" id="KW-1015">Disulfide bond</keyword>
<dbReference type="PROSITE" id="PS50240">
    <property type="entry name" value="TRYPSIN_DOM"/>
    <property type="match status" value="1"/>
</dbReference>
<organism evidence="11">
    <name type="scientific">Aleuroglyphus ovatus</name>
    <name type="common">Brown-legged grain mite</name>
    <name type="synonym">Tyroglyphus ovatus</name>
    <dbReference type="NCBI Taxonomy" id="212130"/>
    <lineage>
        <taxon>Eukaryota</taxon>
        <taxon>Metazoa</taxon>
        <taxon>Ecdysozoa</taxon>
        <taxon>Arthropoda</taxon>
        <taxon>Chelicerata</taxon>
        <taxon>Arachnida</taxon>
        <taxon>Acari</taxon>
        <taxon>Acariformes</taxon>
        <taxon>Sarcoptiformes</taxon>
        <taxon>Astigmata</taxon>
        <taxon>Acaroidea</taxon>
        <taxon>Acaridae</taxon>
        <taxon>Tyrophaginae</taxon>
        <taxon>Aleuroglyphus</taxon>
    </lineage>
</organism>
<sequence length="253" mass="25969">MKMFVLACLAVVALANANPANWTYNTGYIVGGTNAASGAAPHQVSLQRSSHFCGGSIISDRWILTAAHCVSGLSASQLNIRYNTLTHNSGGSVVKASKIIPHTSYSSSTIDYDIALIQTSTPLTLGSANAQKIALPAQDSDPSGNVVITGWGTTSEGGSLPSRLQTVTVPVVARATCNSAYGGSITARMFCAGVLNVGGKDACQGDSGGPVVDSAGKLVGAVSWGRGCARPQYPGVYTRVGLFRTWITTNSGV</sequence>
<evidence type="ECO:0000256" key="6">
    <source>
        <dbReference type="ARBA" id="ARBA00023145"/>
    </source>
</evidence>
<evidence type="ECO:0000256" key="3">
    <source>
        <dbReference type="ARBA" id="ARBA00022729"/>
    </source>
</evidence>
<dbReference type="SMART" id="SM00020">
    <property type="entry name" value="Tryp_SPc"/>
    <property type="match status" value="1"/>
</dbReference>
<feature type="chain" id="PRO_5002716415" evidence="9">
    <location>
        <begin position="18"/>
        <end position="253"/>
    </location>
</feature>
<name>A7UNU1_ALEOV</name>
<dbReference type="PANTHER" id="PTHR24252">
    <property type="entry name" value="ACROSIN-RELATED"/>
    <property type="match status" value="1"/>
</dbReference>
<dbReference type="InterPro" id="IPR009003">
    <property type="entry name" value="Peptidase_S1_PA"/>
</dbReference>
<evidence type="ECO:0000256" key="5">
    <source>
        <dbReference type="ARBA" id="ARBA00022825"/>
    </source>
</evidence>
<comment type="similarity">
    <text evidence="1">Belongs to the peptidase S1 family.</text>
</comment>
<evidence type="ECO:0000256" key="9">
    <source>
        <dbReference type="SAM" id="SignalP"/>
    </source>
</evidence>
<protein>
    <submittedName>
        <fullName evidence="11">Ale o 3 allergen</fullName>
    </submittedName>
</protein>
<keyword evidence="6" id="KW-0865">Zymogen</keyword>
<evidence type="ECO:0000256" key="8">
    <source>
        <dbReference type="RuleBase" id="RU363034"/>
    </source>
</evidence>
<dbReference type="AlphaFoldDB" id="A7UNU1"/>
<dbReference type="InterPro" id="IPR001254">
    <property type="entry name" value="Trypsin_dom"/>
</dbReference>
<keyword evidence="5 8" id="KW-0720">Serine protease</keyword>
<dbReference type="MEROPS" id="S01.234"/>
<evidence type="ECO:0000256" key="7">
    <source>
        <dbReference type="ARBA" id="ARBA00023157"/>
    </source>
</evidence>
<dbReference type="PANTHER" id="PTHR24252:SF7">
    <property type="entry name" value="HYALIN"/>
    <property type="match status" value="1"/>
</dbReference>
<dbReference type="PRINTS" id="PR00722">
    <property type="entry name" value="CHYMOTRYPSIN"/>
</dbReference>
<feature type="signal peptide" evidence="9">
    <location>
        <begin position="1"/>
        <end position="17"/>
    </location>
</feature>
<keyword evidence="2 8" id="KW-0645">Protease</keyword>
<evidence type="ECO:0000256" key="1">
    <source>
        <dbReference type="ARBA" id="ARBA00007664"/>
    </source>
</evidence>
<dbReference type="GO" id="GO:0004252">
    <property type="term" value="F:serine-type endopeptidase activity"/>
    <property type="evidence" value="ECO:0007669"/>
    <property type="project" value="InterPro"/>
</dbReference>
<evidence type="ECO:0000313" key="11">
    <source>
        <dbReference type="EMBL" id="ABU50818.1"/>
    </source>
</evidence>
<dbReference type="InterPro" id="IPR001314">
    <property type="entry name" value="Peptidase_S1A"/>
</dbReference>
<dbReference type="InterPro" id="IPR043504">
    <property type="entry name" value="Peptidase_S1_PA_chymotrypsin"/>
</dbReference>
<dbReference type="PROSITE" id="PS00135">
    <property type="entry name" value="TRYPSIN_SER"/>
    <property type="match status" value="1"/>
</dbReference>
<evidence type="ECO:0000259" key="10">
    <source>
        <dbReference type="PROSITE" id="PS50240"/>
    </source>
</evidence>
<keyword evidence="4 8" id="KW-0378">Hydrolase</keyword>
<reference evidence="11" key="1">
    <citation type="submission" date="2007-08" db="EMBL/GenBank/DDBJ databases">
        <authorList>
            <person name="Ler C.L."/>
            <person name="Ramjan S.F.R."/>
            <person name="Chew F.T."/>
        </authorList>
    </citation>
    <scope>NUCLEOTIDE SEQUENCE</scope>
</reference>
<dbReference type="EMBL" id="EU092649">
    <property type="protein sequence ID" value="ABU50818.1"/>
    <property type="molecule type" value="mRNA"/>
</dbReference>